<dbReference type="Proteomes" id="UP000179214">
    <property type="component" value="Unassembled WGS sequence"/>
</dbReference>
<gene>
    <name evidence="1" type="ORF">A3F47_02125</name>
</gene>
<evidence type="ECO:0000313" key="2">
    <source>
        <dbReference type="Proteomes" id="UP000179214"/>
    </source>
</evidence>
<name>A0A1G2I3J6_9BACT</name>
<accession>A0A1G2I3J6</accession>
<comment type="caution">
    <text evidence="1">The sequence shown here is derived from an EMBL/GenBank/DDBJ whole genome shotgun (WGS) entry which is preliminary data.</text>
</comment>
<dbReference type="AlphaFoldDB" id="A0A1G2I3J6"/>
<reference evidence="1 2" key="1">
    <citation type="journal article" date="2016" name="Nat. Commun.">
        <title>Thousands of microbial genomes shed light on interconnected biogeochemical processes in an aquifer system.</title>
        <authorList>
            <person name="Anantharaman K."/>
            <person name="Brown C.T."/>
            <person name="Hug L.A."/>
            <person name="Sharon I."/>
            <person name="Castelle C.J."/>
            <person name="Probst A.J."/>
            <person name="Thomas B.C."/>
            <person name="Singh A."/>
            <person name="Wilkins M.J."/>
            <person name="Karaoz U."/>
            <person name="Brodie E.L."/>
            <person name="Williams K.H."/>
            <person name="Hubbard S.S."/>
            <person name="Banfield J.F."/>
        </authorList>
    </citation>
    <scope>NUCLEOTIDE SEQUENCE [LARGE SCALE GENOMIC DNA]</scope>
</reference>
<sequence length="316" mass="35657">MVLTIKKLCDIVYVIVTHMRPHFDEIFAIWMLKKFGEAYFPGIKEAKISFEGAGGEDLRGFSAEKLEKKGVVCVGIGRGRFDEHPGIQTAKKEGECASSLVAKFLGIDKDPALSQILRFAVKSDLKAVGSPFDWAQGVKKMHQAYPNHRTKVINWATMLIEAEYYVQQEFLYALSEIEENAIKEEIPGPRGRMLNLVTIQSDNESISKAARSTNAAIVIQQSSDRHVLIFTDNKKRLKINKIAEEIRFREQEAKGRIVTQDPIALQAEGTVAGAEEWFYHQEGQMLLNGSLSCPDRLPTNLALEQIREIVKSEIYW</sequence>
<dbReference type="EMBL" id="MHOV01000035">
    <property type="protein sequence ID" value="OGZ69404.1"/>
    <property type="molecule type" value="Genomic_DNA"/>
</dbReference>
<organism evidence="1 2">
    <name type="scientific">Candidatus Staskawiczbacteria bacterium RIFCSPHIGHO2_12_FULL_38_11</name>
    <dbReference type="NCBI Taxonomy" id="1802209"/>
    <lineage>
        <taxon>Bacteria</taxon>
        <taxon>Candidatus Staskawicziibacteriota</taxon>
    </lineage>
</organism>
<evidence type="ECO:0000313" key="1">
    <source>
        <dbReference type="EMBL" id="OGZ69404.1"/>
    </source>
</evidence>
<protein>
    <submittedName>
        <fullName evidence="1">Uncharacterized protein</fullName>
    </submittedName>
</protein>
<proteinExistence type="predicted"/>